<organism evidence="6 7">
    <name type="scientific">Brevundimonas nasdae</name>
    <dbReference type="NCBI Taxonomy" id="172043"/>
    <lineage>
        <taxon>Bacteria</taxon>
        <taxon>Pseudomonadati</taxon>
        <taxon>Pseudomonadota</taxon>
        <taxon>Alphaproteobacteria</taxon>
        <taxon>Caulobacterales</taxon>
        <taxon>Caulobacteraceae</taxon>
        <taxon>Brevundimonas</taxon>
    </lineage>
</organism>
<dbReference type="PANTHER" id="PTHR47506:SF7">
    <property type="entry name" value="TRANSCRIPTIONAL REGULATORY PROTEIN"/>
    <property type="match status" value="1"/>
</dbReference>
<dbReference type="InterPro" id="IPR023772">
    <property type="entry name" value="DNA-bd_HTH_TetR-type_CS"/>
</dbReference>
<dbReference type="Pfam" id="PF00440">
    <property type="entry name" value="TetR_N"/>
    <property type="match status" value="1"/>
</dbReference>
<feature type="domain" description="HTH tetR-type" evidence="5">
    <location>
        <begin position="9"/>
        <end position="69"/>
    </location>
</feature>
<dbReference type="InterPro" id="IPR001647">
    <property type="entry name" value="HTH_TetR"/>
</dbReference>
<proteinExistence type="predicted"/>
<evidence type="ECO:0000259" key="5">
    <source>
        <dbReference type="PROSITE" id="PS50977"/>
    </source>
</evidence>
<dbReference type="EMBL" id="CP080034">
    <property type="protein sequence ID" value="QYC10041.1"/>
    <property type="molecule type" value="Genomic_DNA"/>
</dbReference>
<dbReference type="RefSeq" id="WP_219352889.1">
    <property type="nucleotide sequence ID" value="NZ_CP080034.1"/>
</dbReference>
<gene>
    <name evidence="6" type="ORF">KWG56_15985</name>
</gene>
<evidence type="ECO:0000256" key="2">
    <source>
        <dbReference type="ARBA" id="ARBA00023125"/>
    </source>
</evidence>
<protein>
    <submittedName>
        <fullName evidence="6">TetR/AcrR family transcriptional regulator</fullName>
    </submittedName>
</protein>
<dbReference type="PANTHER" id="PTHR47506">
    <property type="entry name" value="TRANSCRIPTIONAL REGULATORY PROTEIN"/>
    <property type="match status" value="1"/>
</dbReference>
<sequence>MKVSRDQMQANRQRILDAAGERFREKGFEAVSVSEVMKAAGLTHGGFYGHFSSKDDLIAETLSHLADQSLQRRPASLDAYVDDYLSPRHRDNPGHGCATAALASDARRQSGEGRTVMSDAVASQIARFTDALSTHDSAEDARREAIGTWSAMVGALILARSVEDEALSDEILTSTKDWIRQGRSQG</sequence>
<feature type="DNA-binding region" description="H-T-H motif" evidence="4">
    <location>
        <begin position="32"/>
        <end position="51"/>
    </location>
</feature>
<evidence type="ECO:0000256" key="4">
    <source>
        <dbReference type="PROSITE-ProRule" id="PRU00335"/>
    </source>
</evidence>
<keyword evidence="2 4" id="KW-0238">DNA-binding</keyword>
<keyword evidence="3" id="KW-0804">Transcription</keyword>
<evidence type="ECO:0000256" key="3">
    <source>
        <dbReference type="ARBA" id="ARBA00023163"/>
    </source>
</evidence>
<evidence type="ECO:0000313" key="6">
    <source>
        <dbReference type="EMBL" id="QYC10041.1"/>
    </source>
</evidence>
<reference evidence="6 7" key="1">
    <citation type="submission" date="2021-07" db="EMBL/GenBank/DDBJ databases">
        <title>Isolation and characterization of bacteria from a gold mining with a capacity of golden bioaccumulation.</title>
        <authorList>
            <person name="Yang X.J."/>
        </authorList>
    </citation>
    <scope>NUCLEOTIDE SEQUENCE [LARGE SCALE GENOMIC DNA]</scope>
    <source>
        <strain evidence="6 7">Au29</strain>
    </source>
</reference>
<keyword evidence="7" id="KW-1185">Reference proteome</keyword>
<evidence type="ECO:0000256" key="1">
    <source>
        <dbReference type="ARBA" id="ARBA00023015"/>
    </source>
</evidence>
<dbReference type="GeneID" id="94376789"/>
<evidence type="ECO:0000313" key="7">
    <source>
        <dbReference type="Proteomes" id="UP000824334"/>
    </source>
</evidence>
<dbReference type="Proteomes" id="UP000824334">
    <property type="component" value="Chromosome"/>
</dbReference>
<name>A0ABX8TFR6_9CAUL</name>
<dbReference type="PROSITE" id="PS50977">
    <property type="entry name" value="HTH_TETR_2"/>
    <property type="match status" value="1"/>
</dbReference>
<keyword evidence="1" id="KW-0805">Transcription regulation</keyword>
<accession>A0ABX8TFR6</accession>
<dbReference type="PROSITE" id="PS01081">
    <property type="entry name" value="HTH_TETR_1"/>
    <property type="match status" value="1"/>
</dbReference>